<dbReference type="GO" id="GO:0005524">
    <property type="term" value="F:ATP binding"/>
    <property type="evidence" value="ECO:0007669"/>
    <property type="project" value="UniProtKB-UniRule"/>
</dbReference>
<dbReference type="PANTHER" id="PTHR27005">
    <property type="entry name" value="WALL-ASSOCIATED RECEPTOR KINASE-LIKE 21"/>
    <property type="match status" value="1"/>
</dbReference>
<dbReference type="STRING" id="40149.A0A0E0C1X1"/>
<evidence type="ECO:0000256" key="14">
    <source>
        <dbReference type="SAM" id="Phobius"/>
    </source>
</evidence>
<feature type="chain" id="PRO_5002355732" description="Protein kinase domain-containing protein" evidence="15">
    <location>
        <begin position="24"/>
        <end position="885"/>
    </location>
</feature>
<evidence type="ECO:0000256" key="15">
    <source>
        <dbReference type="SAM" id="SignalP"/>
    </source>
</evidence>
<keyword evidence="8 13" id="KW-0067">ATP-binding</keyword>
<evidence type="ECO:0000256" key="8">
    <source>
        <dbReference type="ARBA" id="ARBA00022840"/>
    </source>
</evidence>
<evidence type="ECO:0000256" key="6">
    <source>
        <dbReference type="ARBA" id="ARBA00022741"/>
    </source>
</evidence>
<keyword evidence="10 14" id="KW-0472">Membrane</keyword>
<dbReference type="SUPFAM" id="SSF56112">
    <property type="entry name" value="Protein kinase-like (PK-like)"/>
    <property type="match status" value="1"/>
</dbReference>
<keyword evidence="4 14" id="KW-0812">Transmembrane</keyword>
<evidence type="ECO:0000256" key="11">
    <source>
        <dbReference type="ARBA" id="ARBA00023157"/>
    </source>
</evidence>
<evidence type="ECO:0000259" key="16">
    <source>
        <dbReference type="PROSITE" id="PS50011"/>
    </source>
</evidence>
<dbReference type="PANTHER" id="PTHR27005:SF389">
    <property type="entry name" value="OS01G0364400 PROTEIN"/>
    <property type="match status" value="1"/>
</dbReference>
<dbReference type="InterPro" id="IPR011009">
    <property type="entry name" value="Kinase-like_dom_sf"/>
</dbReference>
<dbReference type="FunFam" id="1.10.510.10:FF:000084">
    <property type="entry name" value="Wall-associated receptor kinase 2"/>
    <property type="match status" value="1"/>
</dbReference>
<keyword evidence="7" id="KW-0418">Kinase</keyword>
<feature type="signal peptide" evidence="15">
    <location>
        <begin position="1"/>
        <end position="23"/>
    </location>
</feature>
<organism evidence="17">
    <name type="scientific">Oryza meridionalis</name>
    <dbReference type="NCBI Taxonomy" id="40149"/>
    <lineage>
        <taxon>Eukaryota</taxon>
        <taxon>Viridiplantae</taxon>
        <taxon>Streptophyta</taxon>
        <taxon>Embryophyta</taxon>
        <taxon>Tracheophyta</taxon>
        <taxon>Spermatophyta</taxon>
        <taxon>Magnoliopsida</taxon>
        <taxon>Liliopsida</taxon>
        <taxon>Poales</taxon>
        <taxon>Poaceae</taxon>
        <taxon>BOP clade</taxon>
        <taxon>Oryzoideae</taxon>
        <taxon>Oryzeae</taxon>
        <taxon>Oryzinae</taxon>
        <taxon>Oryza</taxon>
    </lineage>
</organism>
<evidence type="ECO:0000256" key="7">
    <source>
        <dbReference type="ARBA" id="ARBA00022777"/>
    </source>
</evidence>
<keyword evidence="5 15" id="KW-0732">Signal</keyword>
<evidence type="ECO:0000313" key="17">
    <source>
        <dbReference type="EnsemblPlants" id="OMERI01G14180.1"/>
    </source>
</evidence>
<dbReference type="EnsemblPlants" id="OMERI01G14180.1">
    <property type="protein sequence ID" value="OMERI01G14180.1"/>
    <property type="gene ID" value="OMERI01G14180"/>
</dbReference>
<dbReference type="Pfam" id="PF07714">
    <property type="entry name" value="PK_Tyr_Ser-Thr"/>
    <property type="match status" value="1"/>
</dbReference>
<reference evidence="17" key="2">
    <citation type="submission" date="2018-05" db="EMBL/GenBank/DDBJ databases">
        <title>OmerRS3 (Oryza meridionalis Reference Sequence Version 3).</title>
        <authorList>
            <person name="Zhang J."/>
            <person name="Kudrna D."/>
            <person name="Lee S."/>
            <person name="Talag J."/>
            <person name="Welchert J."/>
            <person name="Wing R.A."/>
        </authorList>
    </citation>
    <scope>NUCLEOTIDE SEQUENCE [LARGE SCALE GENOMIC DNA]</scope>
    <source>
        <strain evidence="17">cv. OR44</strain>
    </source>
</reference>
<keyword evidence="18" id="KW-1185">Reference proteome</keyword>
<evidence type="ECO:0000256" key="13">
    <source>
        <dbReference type="PROSITE-ProRule" id="PRU10141"/>
    </source>
</evidence>
<feature type="transmembrane region" description="Helical" evidence="14">
    <location>
        <begin position="479"/>
        <end position="500"/>
    </location>
</feature>
<dbReference type="GO" id="GO:0004674">
    <property type="term" value="F:protein serine/threonine kinase activity"/>
    <property type="evidence" value="ECO:0007669"/>
    <property type="project" value="UniProtKB-KW"/>
</dbReference>
<dbReference type="InterPro" id="IPR017441">
    <property type="entry name" value="Protein_kinase_ATP_BS"/>
</dbReference>
<dbReference type="InterPro" id="IPR000719">
    <property type="entry name" value="Prot_kinase_dom"/>
</dbReference>
<dbReference type="GO" id="GO:0005886">
    <property type="term" value="C:plasma membrane"/>
    <property type="evidence" value="ECO:0007669"/>
    <property type="project" value="TreeGrafter"/>
</dbReference>
<keyword evidence="2" id="KW-0723">Serine/threonine-protein kinase</keyword>
<dbReference type="InterPro" id="IPR045274">
    <property type="entry name" value="WAK-like"/>
</dbReference>
<proteinExistence type="predicted"/>
<dbReference type="AlphaFoldDB" id="A0A0E0C1X1"/>
<dbReference type="GO" id="GO:0030247">
    <property type="term" value="F:polysaccharide binding"/>
    <property type="evidence" value="ECO:0007669"/>
    <property type="project" value="InterPro"/>
</dbReference>
<dbReference type="InterPro" id="IPR025287">
    <property type="entry name" value="WAK_GUB"/>
</dbReference>
<dbReference type="SMART" id="SM00220">
    <property type="entry name" value="S_TKc"/>
    <property type="match status" value="1"/>
</dbReference>
<dbReference type="GO" id="GO:0007166">
    <property type="term" value="P:cell surface receptor signaling pathway"/>
    <property type="evidence" value="ECO:0007669"/>
    <property type="project" value="InterPro"/>
</dbReference>
<keyword evidence="11" id="KW-1015">Disulfide bond</keyword>
<evidence type="ECO:0000313" key="18">
    <source>
        <dbReference type="Proteomes" id="UP000008021"/>
    </source>
</evidence>
<dbReference type="Pfam" id="PF13947">
    <property type="entry name" value="GUB_WAK_bind"/>
    <property type="match status" value="2"/>
</dbReference>
<name>A0A0E0C1X1_9ORYZ</name>
<dbReference type="Proteomes" id="UP000008021">
    <property type="component" value="Chromosome 1"/>
</dbReference>
<dbReference type="PROSITE" id="PS50011">
    <property type="entry name" value="PROTEIN_KINASE_DOM"/>
    <property type="match status" value="1"/>
</dbReference>
<comment type="subcellular location">
    <subcellularLocation>
        <location evidence="1">Membrane</location>
        <topology evidence="1">Single-pass type I membrane protein</topology>
    </subcellularLocation>
</comment>
<sequence length="885" mass="97669">MQLVLMLLAAAMAASGAFRPASGSPPSPGDVARCAKSCGAVDIFYPFGIGPGCFRPGFELICNTTTTPPMLFLGNTTTNMNIVKQDPYSVIASIVFNIATTPGPVRRTYNMSWQSPGRNLNIDPEMIRSLVVVGCGVEAYMFDDGPDHGGIIGYCASVCADAVTMRREADGRGCSGLGCCSILFQRTIRGFRLGITQKENPSGPSTGANATSITAFLENMYRPYHFSMGDLLYETTNNNSAIGASSTIYLSVVVADQPNCQRARLDPKLYACGVHDCRDDETGGYICTCTNEFDVRGNPYLIGGCTEEYNPNQDKLTCSRSCGNTSIPFPFGLETGCSANKKFLLNCTSNQALIGTSPAEYQVTNISVGEGLLFVSKPLDLQDADTKMYAVHRNRDGWLTIRFIYDLADFDFSQQYGVWKWTVNNMTCEMAKKKDPYACVSAHSECSTVTHGQIFIGYRCSCSAGYGGNPYVRDGCRGATAGLTCGIGVLVVILGSAAFVRRWKIHIQKKTRRAYFKKNKGLLLEQLVSSDGSVSHSTKIFSLDELEKATNKFDSTRVVGRGGHGTVYILSDQRVIAIKKSQIIHQSEIDQFVNEVAILSQVNHRNVVKLFGCCLESEVPLLVYEFISNGALYDVLHSDLSVECLLSWDDRVRIAFEAASALAYLHSAASIPIFHRDVKSANTLLNDNFSAKVSDFGASRSIPIDETHVVTNIQGTFGYLDPEYYSTRILTEKSDVYSFGVILVELLTRKKHVLLNCFGEKQNLCHYFLDMLRDKTAIEIVDCQVVAEASQIEIYEMASLAEICLRPRREDRPTMKGVEMKLQVLRAMIKSQPNAQSYNNDVETLLPSRSNLTYQTEHPNPSYHCEVTRCYTMEQELTSWADLPR</sequence>
<evidence type="ECO:0000256" key="3">
    <source>
        <dbReference type="ARBA" id="ARBA00022679"/>
    </source>
</evidence>
<keyword evidence="3" id="KW-0808">Transferase</keyword>
<evidence type="ECO:0000256" key="4">
    <source>
        <dbReference type="ARBA" id="ARBA00022692"/>
    </source>
</evidence>
<dbReference type="Gene3D" id="1.10.510.10">
    <property type="entry name" value="Transferase(Phosphotransferase) domain 1"/>
    <property type="match status" value="1"/>
</dbReference>
<dbReference type="PROSITE" id="PS00108">
    <property type="entry name" value="PROTEIN_KINASE_ST"/>
    <property type="match status" value="1"/>
</dbReference>
<evidence type="ECO:0000256" key="10">
    <source>
        <dbReference type="ARBA" id="ARBA00023136"/>
    </source>
</evidence>
<dbReference type="HOGENOM" id="CLU_000288_43_6_1"/>
<evidence type="ECO:0000256" key="12">
    <source>
        <dbReference type="ARBA" id="ARBA00023180"/>
    </source>
</evidence>
<dbReference type="FunFam" id="3.30.200.20:FF:000043">
    <property type="entry name" value="Wall-associated receptor kinase 2"/>
    <property type="match status" value="1"/>
</dbReference>
<dbReference type="Gramene" id="OMERI01G14180.1">
    <property type="protein sequence ID" value="OMERI01G14180.1"/>
    <property type="gene ID" value="OMERI01G14180"/>
</dbReference>
<dbReference type="Gene3D" id="3.30.200.20">
    <property type="entry name" value="Phosphorylase Kinase, domain 1"/>
    <property type="match status" value="1"/>
</dbReference>
<accession>A0A0E0C1X1</accession>
<evidence type="ECO:0000256" key="2">
    <source>
        <dbReference type="ARBA" id="ARBA00022527"/>
    </source>
</evidence>
<evidence type="ECO:0000256" key="5">
    <source>
        <dbReference type="ARBA" id="ARBA00022729"/>
    </source>
</evidence>
<dbReference type="PROSITE" id="PS00107">
    <property type="entry name" value="PROTEIN_KINASE_ATP"/>
    <property type="match status" value="1"/>
</dbReference>
<keyword evidence="12" id="KW-0325">Glycoprotein</keyword>
<keyword evidence="9 14" id="KW-1133">Transmembrane helix</keyword>
<feature type="binding site" evidence="13">
    <location>
        <position position="580"/>
    </location>
    <ligand>
        <name>ATP</name>
        <dbReference type="ChEBI" id="CHEBI:30616"/>
    </ligand>
</feature>
<protein>
    <recommendedName>
        <fullName evidence="16">Protein kinase domain-containing protein</fullName>
    </recommendedName>
</protein>
<evidence type="ECO:0000256" key="9">
    <source>
        <dbReference type="ARBA" id="ARBA00022989"/>
    </source>
</evidence>
<keyword evidence="6 13" id="KW-0547">Nucleotide-binding</keyword>
<dbReference type="InterPro" id="IPR008271">
    <property type="entry name" value="Ser/Thr_kinase_AS"/>
</dbReference>
<reference evidence="17" key="1">
    <citation type="submission" date="2015-04" db="UniProtKB">
        <authorList>
            <consortium name="EnsemblPlants"/>
        </authorList>
    </citation>
    <scope>IDENTIFICATION</scope>
</reference>
<evidence type="ECO:0000256" key="1">
    <source>
        <dbReference type="ARBA" id="ARBA00004479"/>
    </source>
</evidence>
<feature type="domain" description="Protein kinase" evidence="16">
    <location>
        <begin position="553"/>
        <end position="825"/>
    </location>
</feature>
<dbReference type="InterPro" id="IPR001245">
    <property type="entry name" value="Ser-Thr/Tyr_kinase_cat_dom"/>
</dbReference>